<reference evidence="1 2" key="1">
    <citation type="journal article" date="2017" name="Biotechnol. Biofuels">
        <title>Differential beta-glucosidase expression as a function of carbon source availability in Talaromyces amestolkiae: a genomic and proteomic approach.</title>
        <authorList>
            <person name="de Eugenio L.I."/>
            <person name="Mendez-Liter J.A."/>
            <person name="Nieto-Dominguez M."/>
            <person name="Alonso L."/>
            <person name="Gil-Munoz J."/>
            <person name="Barriuso J."/>
            <person name="Prieto A."/>
            <person name="Martinez M.J."/>
        </authorList>
    </citation>
    <scope>NUCLEOTIDE SEQUENCE [LARGE SCALE GENOMIC DNA]</scope>
    <source>
        <strain evidence="1 2">CIB</strain>
    </source>
</reference>
<dbReference type="AlphaFoldDB" id="A0A364KTZ4"/>
<dbReference type="OrthoDB" id="76567at2759"/>
<accession>A0A364KTZ4</accession>
<sequence length="259" mass="29520">MTSPPNVSIEAIEAAITAAYEGPAEEQVHHFRCTLADFMRLALKDRLIDRRGLREPSFNPYKETLSFLTSPTPMQCCPRSWFKDWVFKLREMNPELPGKLRVNSPWLPQIFRGQYLGGCIGTYASFFPRFPSMPLIILEAGYAKSYDDLVDDATLLLEGAEGEINMVIIVKMEPLVEGETSFKSGFTEIWKFDEEDMKAKIYGPRLDLLGDQSSSIAPKDDPLPLKLDDLRDELEISVQQHFYNENREALCEQSLSLLQ</sequence>
<dbReference type="RefSeq" id="XP_040731477.1">
    <property type="nucleotide sequence ID" value="XM_040875177.1"/>
</dbReference>
<comment type="caution">
    <text evidence="1">The sequence shown here is derived from an EMBL/GenBank/DDBJ whole genome shotgun (WGS) entry which is preliminary data.</text>
</comment>
<gene>
    <name evidence="1" type="ORF">BHQ10_002973</name>
</gene>
<dbReference type="Proteomes" id="UP000249363">
    <property type="component" value="Unassembled WGS sequence"/>
</dbReference>
<dbReference type="GeneID" id="63792189"/>
<evidence type="ECO:0000313" key="2">
    <source>
        <dbReference type="Proteomes" id="UP000249363"/>
    </source>
</evidence>
<organism evidence="1 2">
    <name type="scientific">Talaromyces amestolkiae</name>
    <dbReference type="NCBI Taxonomy" id="1196081"/>
    <lineage>
        <taxon>Eukaryota</taxon>
        <taxon>Fungi</taxon>
        <taxon>Dikarya</taxon>
        <taxon>Ascomycota</taxon>
        <taxon>Pezizomycotina</taxon>
        <taxon>Eurotiomycetes</taxon>
        <taxon>Eurotiomycetidae</taxon>
        <taxon>Eurotiales</taxon>
        <taxon>Trichocomaceae</taxon>
        <taxon>Talaromyces</taxon>
        <taxon>Talaromyces sect. Talaromyces</taxon>
    </lineage>
</organism>
<evidence type="ECO:0000313" key="1">
    <source>
        <dbReference type="EMBL" id="RAO66961.1"/>
    </source>
</evidence>
<keyword evidence="2" id="KW-1185">Reference proteome</keyword>
<name>A0A364KTZ4_TALAM</name>
<protein>
    <submittedName>
        <fullName evidence="1">Uncharacterized protein</fullName>
    </submittedName>
</protein>
<proteinExistence type="predicted"/>
<dbReference type="EMBL" id="MIKG01000004">
    <property type="protein sequence ID" value="RAO66961.1"/>
    <property type="molecule type" value="Genomic_DNA"/>
</dbReference>